<accession>A0ABQ7QM69</accession>
<reference evidence="3 4" key="1">
    <citation type="submission" date="2021-06" db="EMBL/GenBank/DDBJ databases">
        <title>A haploid diamondback moth (Plutella xylostella L.) genome assembly resolves 31 chromosomes and identifies a diamide resistance mutation.</title>
        <authorList>
            <person name="Ward C.M."/>
            <person name="Perry K.D."/>
            <person name="Baker G."/>
            <person name="Powis K."/>
            <person name="Heckel D.G."/>
            <person name="Baxter S.W."/>
        </authorList>
    </citation>
    <scope>NUCLEOTIDE SEQUENCE [LARGE SCALE GENOMIC DNA]</scope>
    <source>
        <strain evidence="3 4">LV</strain>
        <tissue evidence="3">Single pupa</tissue>
    </source>
</reference>
<evidence type="ECO:0000313" key="3">
    <source>
        <dbReference type="EMBL" id="KAG7305988.1"/>
    </source>
</evidence>
<sequence length="267" mass="31646">MDEIKEILIKIQSDLIQQDVKMRSMGENITRVINNNINEKFLEIEQNTNEIKQKVEEQEKRLDAMDRHSRRKNIIIFGIEETERSYNDIEQIILNFLNNNMEMKCQKLELDTIRRLGRKEENKLRPIVVTFSTLGRKIEVLKNKKILENTRYYIMEDFPPKVLEKRKQLKEEVSKHIKDGKKAFIKYDRVVILHNEKQNHKISANSRQQKKRTLSESPEQPKTFESKKQAPKMNKISSFMTAKRKDCDNGNTPSLNKIQSPNSTNMQ</sequence>
<dbReference type="Gene3D" id="3.30.70.1820">
    <property type="entry name" value="L1 transposable element, RRM domain"/>
    <property type="match status" value="1"/>
</dbReference>
<keyword evidence="4" id="KW-1185">Reference proteome</keyword>
<name>A0ABQ7QM69_PLUXY</name>
<feature type="coiled-coil region" evidence="1">
    <location>
        <begin position="41"/>
        <end position="68"/>
    </location>
</feature>
<feature type="compositionally biased region" description="Polar residues" evidence="2">
    <location>
        <begin position="249"/>
        <end position="267"/>
    </location>
</feature>
<feature type="region of interest" description="Disordered" evidence="2">
    <location>
        <begin position="198"/>
        <end position="267"/>
    </location>
</feature>
<comment type="caution">
    <text evidence="3">The sequence shown here is derived from an EMBL/GenBank/DDBJ whole genome shotgun (WGS) entry which is preliminary data.</text>
</comment>
<dbReference type="EMBL" id="JAHIBW010000012">
    <property type="protein sequence ID" value="KAG7305988.1"/>
    <property type="molecule type" value="Genomic_DNA"/>
</dbReference>
<evidence type="ECO:0008006" key="5">
    <source>
        <dbReference type="Google" id="ProtNLM"/>
    </source>
</evidence>
<dbReference type="Proteomes" id="UP000823941">
    <property type="component" value="Chromosome 12"/>
</dbReference>
<evidence type="ECO:0000256" key="1">
    <source>
        <dbReference type="SAM" id="Coils"/>
    </source>
</evidence>
<gene>
    <name evidence="3" type="ORF">JYU34_008556</name>
</gene>
<organism evidence="3 4">
    <name type="scientific">Plutella xylostella</name>
    <name type="common">Diamondback moth</name>
    <name type="synonym">Plutella maculipennis</name>
    <dbReference type="NCBI Taxonomy" id="51655"/>
    <lineage>
        <taxon>Eukaryota</taxon>
        <taxon>Metazoa</taxon>
        <taxon>Ecdysozoa</taxon>
        <taxon>Arthropoda</taxon>
        <taxon>Hexapoda</taxon>
        <taxon>Insecta</taxon>
        <taxon>Pterygota</taxon>
        <taxon>Neoptera</taxon>
        <taxon>Endopterygota</taxon>
        <taxon>Lepidoptera</taxon>
        <taxon>Glossata</taxon>
        <taxon>Ditrysia</taxon>
        <taxon>Yponomeutoidea</taxon>
        <taxon>Plutellidae</taxon>
        <taxon>Plutella</taxon>
    </lineage>
</organism>
<protein>
    <recommendedName>
        <fullName evidence="5">Endonuclease-reverse transcriptase</fullName>
    </recommendedName>
</protein>
<keyword evidence="1" id="KW-0175">Coiled coil</keyword>
<evidence type="ECO:0000256" key="2">
    <source>
        <dbReference type="SAM" id="MobiDB-lite"/>
    </source>
</evidence>
<evidence type="ECO:0000313" key="4">
    <source>
        <dbReference type="Proteomes" id="UP000823941"/>
    </source>
</evidence>
<proteinExistence type="predicted"/>